<sequence>MSTEEGIQELFLISHPWSLSLAKPIPATLFRMAALTRLYLGFWRFLATAGLACGAAVPSLRELGLCGVFVSSRDIDFVLFKSPVLEILCFECIHMFPALRLRLVSQSLRCVQIHATHLESVTVVDAPRLERLILRDNLDSKNRIKIGNAPALCIFGYFELEKDVLQIGNTVFKSRINPSAMVLTVKTLALPLQFGVCNDAKMLPSFLRCFPNLETLHIYSKKTTETTGKLNLKFWQESGAI</sequence>
<proteinExistence type="predicted"/>
<dbReference type="PANTHER" id="PTHR32141:SF119">
    <property type="entry name" value="F-BOX DOMAIN-CONTAINING PROTEIN"/>
    <property type="match status" value="1"/>
</dbReference>
<accession>A0A0A9GJX6</accession>
<feature type="domain" description="F-box/LRR-repeat protein 15/At3g58940/PEG3-like LRR" evidence="1">
    <location>
        <begin position="4"/>
        <end position="218"/>
    </location>
</feature>
<dbReference type="EMBL" id="GBRH01176918">
    <property type="protein sequence ID" value="JAE20978.1"/>
    <property type="molecule type" value="Transcribed_RNA"/>
</dbReference>
<reference evidence="2" key="1">
    <citation type="submission" date="2014-09" db="EMBL/GenBank/DDBJ databases">
        <authorList>
            <person name="Magalhaes I.L.F."/>
            <person name="Oliveira U."/>
            <person name="Santos F.R."/>
            <person name="Vidigal T.H.D.A."/>
            <person name="Brescovit A.D."/>
            <person name="Santos A.J."/>
        </authorList>
    </citation>
    <scope>NUCLEOTIDE SEQUENCE</scope>
    <source>
        <tissue evidence="2">Shoot tissue taken approximately 20 cm above the soil surface</tissue>
    </source>
</reference>
<organism evidence="2">
    <name type="scientific">Arundo donax</name>
    <name type="common">Giant reed</name>
    <name type="synonym">Donax arundinaceus</name>
    <dbReference type="NCBI Taxonomy" id="35708"/>
    <lineage>
        <taxon>Eukaryota</taxon>
        <taxon>Viridiplantae</taxon>
        <taxon>Streptophyta</taxon>
        <taxon>Embryophyta</taxon>
        <taxon>Tracheophyta</taxon>
        <taxon>Spermatophyta</taxon>
        <taxon>Magnoliopsida</taxon>
        <taxon>Liliopsida</taxon>
        <taxon>Poales</taxon>
        <taxon>Poaceae</taxon>
        <taxon>PACMAD clade</taxon>
        <taxon>Arundinoideae</taxon>
        <taxon>Arundineae</taxon>
        <taxon>Arundo</taxon>
    </lineage>
</organism>
<evidence type="ECO:0000313" key="2">
    <source>
        <dbReference type="EMBL" id="JAE20978.1"/>
    </source>
</evidence>
<dbReference type="AlphaFoldDB" id="A0A0A9GJX6"/>
<reference evidence="2" key="2">
    <citation type="journal article" date="2015" name="Data Brief">
        <title>Shoot transcriptome of the giant reed, Arundo donax.</title>
        <authorList>
            <person name="Barrero R.A."/>
            <person name="Guerrero F.D."/>
            <person name="Moolhuijzen P."/>
            <person name="Goolsby J.A."/>
            <person name="Tidwell J."/>
            <person name="Bellgard S.E."/>
            <person name="Bellgard M.I."/>
        </authorList>
    </citation>
    <scope>NUCLEOTIDE SEQUENCE</scope>
    <source>
        <tissue evidence="2">Shoot tissue taken approximately 20 cm above the soil surface</tissue>
    </source>
</reference>
<dbReference type="Pfam" id="PF24758">
    <property type="entry name" value="LRR_At5g56370"/>
    <property type="match status" value="1"/>
</dbReference>
<name>A0A0A9GJX6_ARUDO</name>
<evidence type="ECO:0000259" key="1">
    <source>
        <dbReference type="Pfam" id="PF24758"/>
    </source>
</evidence>
<protein>
    <recommendedName>
        <fullName evidence="1">F-box/LRR-repeat protein 15/At3g58940/PEG3-like LRR domain-containing protein</fullName>
    </recommendedName>
</protein>
<dbReference type="InterPro" id="IPR055302">
    <property type="entry name" value="F-box_dom-containing"/>
</dbReference>
<dbReference type="PANTHER" id="PTHR32141">
    <property type="match status" value="1"/>
</dbReference>
<dbReference type="InterPro" id="IPR055411">
    <property type="entry name" value="LRR_FXL15/At3g58940/PEG3-like"/>
</dbReference>
<dbReference type="SUPFAM" id="SSF52058">
    <property type="entry name" value="L domain-like"/>
    <property type="match status" value="1"/>
</dbReference>